<evidence type="ECO:0008006" key="3">
    <source>
        <dbReference type="Google" id="ProtNLM"/>
    </source>
</evidence>
<dbReference type="RefSeq" id="WP_036693618.1">
    <property type="nucleotide sequence ID" value="NZ_FYEP01000011.1"/>
</dbReference>
<reference evidence="1 2" key="1">
    <citation type="submission" date="2014-06" db="EMBL/GenBank/DDBJ databases">
        <title>Draft genome sequence of Paenibacillus sp. MSt1.</title>
        <authorList>
            <person name="Aw Y.K."/>
            <person name="Ong K.S."/>
            <person name="Gan H.M."/>
            <person name="Lee S.M."/>
        </authorList>
    </citation>
    <scope>NUCLEOTIDE SEQUENCE [LARGE SCALE GENOMIC DNA]</scope>
    <source>
        <strain evidence="1 2">MSt1</strain>
    </source>
</reference>
<proteinExistence type="predicted"/>
<dbReference type="AlphaFoldDB" id="A0A081NTI3"/>
<evidence type="ECO:0000313" key="1">
    <source>
        <dbReference type="EMBL" id="KEQ21756.1"/>
    </source>
</evidence>
<protein>
    <recommendedName>
        <fullName evidence="3">UDP-glucuronosyltransferase</fullName>
    </recommendedName>
</protein>
<organism evidence="1 2">
    <name type="scientific">Paenibacillus tyrfis</name>
    <dbReference type="NCBI Taxonomy" id="1501230"/>
    <lineage>
        <taxon>Bacteria</taxon>
        <taxon>Bacillati</taxon>
        <taxon>Bacillota</taxon>
        <taxon>Bacilli</taxon>
        <taxon>Bacillales</taxon>
        <taxon>Paenibacillaceae</taxon>
        <taxon>Paenibacillus</taxon>
    </lineage>
</organism>
<dbReference type="OrthoDB" id="1493937at2"/>
<keyword evidence="2" id="KW-1185">Reference proteome</keyword>
<evidence type="ECO:0000313" key="2">
    <source>
        <dbReference type="Proteomes" id="UP000028123"/>
    </source>
</evidence>
<sequence length="368" mass="42148">MTKNAITLLASGNSLGAYIPAIHLQECLARQHIRAEVQVLETLYREETRSKISGYKKAFHNNFSVALTGHRLAKDISPNLDDSAVRRLHAHWRQTGCATFIAFTGFWLPILEAYKEVAGFPVHIEWIHMDACDTPSYKVYKSSYQAYRNVQFYDPELGSPGYLIAPPEAEAASFEERDDRFLIHGGGWGIGTYRDKIERLRRSGCRLDIIAYDESEVPEDDGETRYFMADPEWNPWIKDEGGAHTYPPMLELVRRQGTVERRRLPDYASYLELVRLSRAIISKPGGATLNDSLVYATPLLLLEAFGYHEESNAAFWKRCGFGISYDDWEEDGFPAASLRACHERLRKQRMTACHYGREFDTTPKERYV</sequence>
<dbReference type="Proteomes" id="UP000028123">
    <property type="component" value="Unassembled WGS sequence"/>
</dbReference>
<name>A0A081NTI3_9BACL</name>
<dbReference type="eggNOG" id="COG1819">
    <property type="taxonomic scope" value="Bacteria"/>
</dbReference>
<accession>A0A081NTI3</accession>
<comment type="caution">
    <text evidence="1">The sequence shown here is derived from an EMBL/GenBank/DDBJ whole genome shotgun (WGS) entry which is preliminary data.</text>
</comment>
<dbReference type="EMBL" id="JNVM01000064">
    <property type="protein sequence ID" value="KEQ21756.1"/>
    <property type="molecule type" value="Genomic_DNA"/>
</dbReference>
<gene>
    <name evidence="1" type="ORF">ET33_33940</name>
</gene>